<dbReference type="SMART" id="SM00091">
    <property type="entry name" value="PAS"/>
    <property type="match status" value="2"/>
</dbReference>
<dbReference type="CDD" id="cd00130">
    <property type="entry name" value="PAS"/>
    <property type="match status" value="1"/>
</dbReference>
<keyword evidence="6 13" id="KW-1133">Transmembrane helix</keyword>
<dbReference type="SUPFAM" id="SSF158472">
    <property type="entry name" value="HAMP domain-like"/>
    <property type="match status" value="1"/>
</dbReference>
<evidence type="ECO:0000256" key="12">
    <source>
        <dbReference type="SAM" id="MobiDB-lite"/>
    </source>
</evidence>
<keyword evidence="2" id="KW-1003">Cell membrane</keyword>
<dbReference type="PROSITE" id="PS50112">
    <property type="entry name" value="PAS"/>
    <property type="match status" value="2"/>
</dbReference>
<feature type="coiled-coil region" evidence="11">
    <location>
        <begin position="635"/>
        <end position="684"/>
    </location>
</feature>
<evidence type="ECO:0000256" key="9">
    <source>
        <dbReference type="ARBA" id="ARBA00029447"/>
    </source>
</evidence>
<dbReference type="FunFam" id="1.10.287.950:FF:000001">
    <property type="entry name" value="Methyl-accepting chemotaxis sensory transducer"/>
    <property type="match status" value="1"/>
</dbReference>
<evidence type="ECO:0000259" key="14">
    <source>
        <dbReference type="PROSITE" id="PS50111"/>
    </source>
</evidence>
<feature type="coiled-coil region" evidence="11">
    <location>
        <begin position="845"/>
        <end position="883"/>
    </location>
</feature>
<dbReference type="InterPro" id="IPR013655">
    <property type="entry name" value="PAS_fold_3"/>
</dbReference>
<dbReference type="Gene3D" id="6.10.340.10">
    <property type="match status" value="1"/>
</dbReference>
<dbReference type="Gene3D" id="1.10.287.950">
    <property type="entry name" value="Methyl-accepting chemotaxis protein"/>
    <property type="match status" value="1"/>
</dbReference>
<accession>A0AA43Q526</accession>
<reference evidence="17" key="1">
    <citation type="submission" date="2023-01" db="EMBL/GenBank/DDBJ databases">
        <title>Biogeochemical cycle of methane in antarctic sediments.</title>
        <authorList>
            <person name="Roldan D.M."/>
            <person name="Menes R.J."/>
        </authorList>
    </citation>
    <scope>NUCLEOTIDE SEQUENCE [LARGE SCALE GENOMIC DNA]</scope>
    <source>
        <strain evidence="17">K-2018 MAG008</strain>
    </source>
</reference>
<evidence type="ECO:0000256" key="2">
    <source>
        <dbReference type="ARBA" id="ARBA00022475"/>
    </source>
</evidence>
<sequence length="946" mass="102677">MPVTLAEYVLKDSDSIVSKTDLKGMITYINDDFLRVSGFTREELIGTAHNIVRHPDMPSEAFDDMWSSLKAGRSWTGMVKNRCKNGDYYWVLANAAPVYENNQHIGFMSVRSKPSHSQIEAATAVYKLFQEGKASKLKIQDGKVVKVTLLNKLNLLKNLNIQTRLTAVIAIMVLLLSVVGGIGLFGMGKAHDGLRTVYQDHTIPINQLAVIQKLLITNRLRIAASLITPTPEAIQKNTTEVEQNIVEITRIWDTYRAATLNPEEITLADTLAEKINHFVGLGLKPAVGALRDRDRVLANSITVDKIHSLYVSVDEGLQKLMQLQQDTARQEYELSQAHYDQIQKISMGLIGVGLTLILWLGITLIRAIVRPLKSAIVTFGQLAQGNYSNTIEIERQDELGKVMDSLKAMQIKLGFDIAEINRISDENLRVKIALDSICTGVMIADNARNIVYVNKAVVDLMGKNEAEIRQQLPNFSVAKLVGTNIDGFHKSPSHQAQLLSSLTGTYQSTMLLGSHSMVVTANPMVNAQGSRLGTVAEWLDRTVEVAVEKEVAAIVHASVMGDLSQRLDLQDKDGFILQLGSGMNQLLETSESALNEVVRVLGALSQCDLTETISNDYCGTFGRLKDDSNTTVEKLNDIITQIKEATDSINTASKEIASGNNDLSHRTEEQAASLEQTAASMEELTSTVQQNSQNARQANHLAVSASEIAEQGVVVVGKVVTTMEGINESSSKIVAIISVIDDIAFQTNILALNAAVEAARAGDQGRGFAVVAVEVRNLAQRAATAAGEIKKLIADSVEQVEGGTKLVAQAGKTMEDIVSSVRGVTAMMSEISAASMEQTAGIEQVNQAIAQMDDVTQQNAALVEQAAAAAESLEEQAQNLSVTVSGFKVGGNSRSTSDSFVDDAAPKMQQRHQQSVRNAGSNIKGHTPAAKPKPQALSYNDEWEEF</sequence>
<evidence type="ECO:0000256" key="10">
    <source>
        <dbReference type="PROSITE-ProRule" id="PRU00284"/>
    </source>
</evidence>
<evidence type="ECO:0000313" key="18">
    <source>
        <dbReference type="Proteomes" id="UP001160519"/>
    </source>
</evidence>
<dbReference type="SUPFAM" id="SSF55785">
    <property type="entry name" value="PYP-like sensor domain (PAS domain)"/>
    <property type="match status" value="2"/>
</dbReference>
<keyword evidence="11" id="KW-0175">Coiled coil</keyword>
<dbReference type="InterPro" id="IPR003660">
    <property type="entry name" value="HAMP_dom"/>
</dbReference>
<dbReference type="GO" id="GO:0004888">
    <property type="term" value="F:transmembrane signaling receptor activity"/>
    <property type="evidence" value="ECO:0007669"/>
    <property type="project" value="TreeGrafter"/>
</dbReference>
<dbReference type="GO" id="GO:0006935">
    <property type="term" value="P:chemotaxis"/>
    <property type="evidence" value="ECO:0007669"/>
    <property type="project" value="UniProtKB-KW"/>
</dbReference>
<dbReference type="PANTHER" id="PTHR43531:SF14">
    <property type="entry name" value="METHYL-ACCEPTING CHEMOTAXIS PROTEIN I-RELATED"/>
    <property type="match status" value="1"/>
</dbReference>
<dbReference type="Pfam" id="PF08447">
    <property type="entry name" value="PAS_3"/>
    <property type="match status" value="1"/>
</dbReference>
<dbReference type="CDD" id="cd06225">
    <property type="entry name" value="HAMP"/>
    <property type="match status" value="1"/>
</dbReference>
<dbReference type="PROSITE" id="PS50111">
    <property type="entry name" value="CHEMOTAXIS_TRANSDUC_2"/>
    <property type="match status" value="1"/>
</dbReference>
<dbReference type="SMART" id="SM00304">
    <property type="entry name" value="HAMP"/>
    <property type="match status" value="2"/>
</dbReference>
<keyword evidence="5 13" id="KW-0812">Transmembrane</keyword>
<dbReference type="InterPro" id="IPR000014">
    <property type="entry name" value="PAS"/>
</dbReference>
<dbReference type="Pfam" id="PF18947">
    <property type="entry name" value="HAMP_2"/>
    <property type="match status" value="1"/>
</dbReference>
<comment type="similarity">
    <text evidence="9">Belongs to the methyl-accepting chemotaxis (MCP) protein family.</text>
</comment>
<evidence type="ECO:0000259" key="16">
    <source>
        <dbReference type="PROSITE" id="PS50885"/>
    </source>
</evidence>
<evidence type="ECO:0000256" key="6">
    <source>
        <dbReference type="ARBA" id="ARBA00022989"/>
    </source>
</evidence>
<dbReference type="CDD" id="cd11386">
    <property type="entry name" value="MCP_signal"/>
    <property type="match status" value="1"/>
</dbReference>
<dbReference type="Gene3D" id="3.30.450.20">
    <property type="entry name" value="PAS domain"/>
    <property type="match status" value="2"/>
</dbReference>
<dbReference type="InterPro" id="IPR001610">
    <property type="entry name" value="PAC"/>
</dbReference>
<evidence type="ECO:0000256" key="4">
    <source>
        <dbReference type="ARBA" id="ARBA00022500"/>
    </source>
</evidence>
<keyword evidence="8 10" id="KW-0807">Transducer</keyword>
<evidence type="ECO:0000256" key="13">
    <source>
        <dbReference type="SAM" id="Phobius"/>
    </source>
</evidence>
<evidence type="ECO:0000256" key="3">
    <source>
        <dbReference type="ARBA" id="ARBA00022481"/>
    </source>
</evidence>
<name>A0AA43Q526_9GAMM</name>
<feature type="domain" description="PAS" evidence="15">
    <location>
        <begin position="9"/>
        <end position="56"/>
    </location>
</feature>
<gene>
    <name evidence="17" type="ORF">PSU93_11220</name>
</gene>
<dbReference type="GO" id="GO:0005886">
    <property type="term" value="C:plasma membrane"/>
    <property type="evidence" value="ECO:0007669"/>
    <property type="project" value="UniProtKB-SubCell"/>
</dbReference>
<evidence type="ECO:0000256" key="1">
    <source>
        <dbReference type="ARBA" id="ARBA00004651"/>
    </source>
</evidence>
<evidence type="ECO:0000256" key="11">
    <source>
        <dbReference type="SAM" id="Coils"/>
    </source>
</evidence>
<dbReference type="InterPro" id="IPR035965">
    <property type="entry name" value="PAS-like_dom_sf"/>
</dbReference>
<evidence type="ECO:0000256" key="8">
    <source>
        <dbReference type="ARBA" id="ARBA00023224"/>
    </source>
</evidence>
<dbReference type="GO" id="GO:0007165">
    <property type="term" value="P:signal transduction"/>
    <property type="evidence" value="ECO:0007669"/>
    <property type="project" value="UniProtKB-KW"/>
</dbReference>
<dbReference type="AlphaFoldDB" id="A0AA43Q526"/>
<dbReference type="Proteomes" id="UP001160519">
    <property type="component" value="Unassembled WGS sequence"/>
</dbReference>
<dbReference type="InterPro" id="IPR051310">
    <property type="entry name" value="MCP_chemotaxis"/>
</dbReference>
<feature type="domain" description="HAMP" evidence="16">
    <location>
        <begin position="366"/>
        <end position="418"/>
    </location>
</feature>
<evidence type="ECO:0000259" key="15">
    <source>
        <dbReference type="PROSITE" id="PS50112"/>
    </source>
</evidence>
<feature type="domain" description="Methyl-accepting transducer" evidence="14">
    <location>
        <begin position="645"/>
        <end position="874"/>
    </location>
</feature>
<dbReference type="SMART" id="SM00086">
    <property type="entry name" value="PAC"/>
    <property type="match status" value="1"/>
</dbReference>
<dbReference type="NCBIfam" id="TIGR00229">
    <property type="entry name" value="sensory_box"/>
    <property type="match status" value="1"/>
</dbReference>
<keyword evidence="3" id="KW-0488">Methylation</keyword>
<evidence type="ECO:0000313" key="17">
    <source>
        <dbReference type="EMBL" id="MDI1231711.1"/>
    </source>
</evidence>
<dbReference type="Pfam" id="PF13188">
    <property type="entry name" value="PAS_8"/>
    <property type="match status" value="1"/>
</dbReference>
<dbReference type="PROSITE" id="PS50885">
    <property type="entry name" value="HAMP"/>
    <property type="match status" value="1"/>
</dbReference>
<dbReference type="Pfam" id="PF00015">
    <property type="entry name" value="MCPsignal"/>
    <property type="match status" value="1"/>
</dbReference>
<proteinExistence type="inferred from homology"/>
<dbReference type="SUPFAM" id="SSF58104">
    <property type="entry name" value="Methyl-accepting chemotaxis protein (MCP) signaling domain"/>
    <property type="match status" value="1"/>
</dbReference>
<keyword evidence="7 13" id="KW-0472">Membrane</keyword>
<evidence type="ECO:0000256" key="5">
    <source>
        <dbReference type="ARBA" id="ARBA00022692"/>
    </source>
</evidence>
<protein>
    <submittedName>
        <fullName evidence="17">Methyl-accepting chemotaxis protein</fullName>
    </submittedName>
</protein>
<dbReference type="SMART" id="SM00283">
    <property type="entry name" value="MA"/>
    <property type="match status" value="1"/>
</dbReference>
<comment type="caution">
    <text evidence="17">The sequence shown here is derived from an EMBL/GenBank/DDBJ whole genome shotgun (WGS) entry which is preliminary data.</text>
</comment>
<comment type="subcellular location">
    <subcellularLocation>
        <location evidence="1">Cell membrane</location>
        <topology evidence="1">Multi-pass membrane protein</topology>
    </subcellularLocation>
</comment>
<keyword evidence="18" id="KW-1185">Reference proteome</keyword>
<feature type="region of interest" description="Disordered" evidence="12">
    <location>
        <begin position="905"/>
        <end position="946"/>
    </location>
</feature>
<dbReference type="PANTHER" id="PTHR43531">
    <property type="entry name" value="PROTEIN ICFG"/>
    <property type="match status" value="1"/>
</dbReference>
<dbReference type="InterPro" id="IPR003122">
    <property type="entry name" value="Tar_rcpt_lig-bd"/>
</dbReference>
<feature type="transmembrane region" description="Helical" evidence="13">
    <location>
        <begin position="348"/>
        <end position="369"/>
    </location>
</feature>
<feature type="domain" description="PAS" evidence="15">
    <location>
        <begin position="426"/>
        <end position="468"/>
    </location>
</feature>
<organism evidence="17 18">
    <name type="scientific">Candidatus Methylobacter titanis</name>
    <dbReference type="NCBI Taxonomy" id="3053457"/>
    <lineage>
        <taxon>Bacteria</taxon>
        <taxon>Pseudomonadati</taxon>
        <taxon>Pseudomonadota</taxon>
        <taxon>Gammaproteobacteria</taxon>
        <taxon>Methylococcales</taxon>
        <taxon>Methylococcaceae</taxon>
        <taxon>Methylobacter</taxon>
    </lineage>
</organism>
<feature type="compositionally biased region" description="Polar residues" evidence="12">
    <location>
        <begin position="911"/>
        <end position="921"/>
    </location>
</feature>
<evidence type="ECO:0000256" key="7">
    <source>
        <dbReference type="ARBA" id="ARBA00023136"/>
    </source>
</evidence>
<dbReference type="Pfam" id="PF02203">
    <property type="entry name" value="TarH"/>
    <property type="match status" value="1"/>
</dbReference>
<dbReference type="InterPro" id="IPR004089">
    <property type="entry name" value="MCPsignal_dom"/>
</dbReference>
<dbReference type="EMBL" id="JAQSDF010000038">
    <property type="protein sequence ID" value="MDI1231711.1"/>
    <property type="molecule type" value="Genomic_DNA"/>
</dbReference>
<keyword evidence="4" id="KW-0145">Chemotaxis</keyword>
<dbReference type="Pfam" id="PF00672">
    <property type="entry name" value="HAMP"/>
    <property type="match status" value="1"/>
</dbReference>
<feature type="transmembrane region" description="Helical" evidence="13">
    <location>
        <begin position="165"/>
        <end position="185"/>
    </location>
</feature>